<keyword evidence="3" id="KW-1185">Reference proteome</keyword>
<dbReference type="Gene3D" id="3.90.550.10">
    <property type="entry name" value="Spore Coat Polysaccharide Biosynthesis Protein SpsA, Chain A"/>
    <property type="match status" value="1"/>
</dbReference>
<reference evidence="2 3" key="1">
    <citation type="journal article" date="2012" name="ISME J.">
        <title>Nitrification expanded: discovery, physiology and genomics of a nitrite-oxidizing bacterium from the phylum Chloroflexi.</title>
        <authorList>
            <person name="Sorokin D.Y."/>
            <person name="Lucker S."/>
            <person name="Vejmelkova D."/>
            <person name="Kostrikina N.A."/>
            <person name="Kleerebezem R."/>
            <person name="Rijpstra W.I."/>
            <person name="Damste J.S."/>
            <person name="Le Paslier D."/>
            <person name="Muyzer G."/>
            <person name="Wagner M."/>
            <person name="van Loosdrecht M.C."/>
            <person name="Daims H."/>
        </authorList>
    </citation>
    <scope>NUCLEOTIDE SEQUENCE [LARGE SCALE GENOMIC DNA]</scope>
    <source>
        <strain evidence="3">none</strain>
    </source>
</reference>
<evidence type="ECO:0000313" key="2">
    <source>
        <dbReference type="EMBL" id="CCF82621.1"/>
    </source>
</evidence>
<dbReference type="InterPro" id="IPR001173">
    <property type="entry name" value="Glyco_trans_2-like"/>
</dbReference>
<dbReference type="PANTHER" id="PTHR48090:SF7">
    <property type="entry name" value="RFBJ PROTEIN"/>
    <property type="match status" value="1"/>
</dbReference>
<proteinExistence type="predicted"/>
<dbReference type="AlphaFoldDB" id="I4ED59"/>
<organism evidence="2 3">
    <name type="scientific">Nitrolancea hollandica Lb</name>
    <dbReference type="NCBI Taxonomy" id="1129897"/>
    <lineage>
        <taxon>Bacteria</taxon>
        <taxon>Pseudomonadati</taxon>
        <taxon>Thermomicrobiota</taxon>
        <taxon>Thermomicrobia</taxon>
        <taxon>Sphaerobacterales</taxon>
        <taxon>Sphaerobacterineae</taxon>
        <taxon>Sphaerobacteraceae</taxon>
        <taxon>Nitrolancea</taxon>
    </lineage>
</organism>
<sequence length="230" mass="26394">MVKLSVVIPVYNEVNTIRQILEQVRGVEIPYEKEIIVVDDSSTDGTREILADEEARNQDTRILYHRENRGKGAAVRSGLATVTGDVVIIQDADLEYDPRDYAKLLRPIEEGRSKVVYGSRFLGEHKAMYFWHSVGNKSLTLVTNILFDTTLTDMETCYKVFTADIARGLRLTSDRWGFDPEITAKILKQGHRIYEVPISYTGREFWEGKKISWRDGMTVLVTLVRCRLFN</sequence>
<dbReference type="GO" id="GO:0016740">
    <property type="term" value="F:transferase activity"/>
    <property type="evidence" value="ECO:0007669"/>
    <property type="project" value="UniProtKB-KW"/>
</dbReference>
<dbReference type="EMBL" id="CAGS01000046">
    <property type="protein sequence ID" value="CCF82621.1"/>
    <property type="molecule type" value="Genomic_DNA"/>
</dbReference>
<evidence type="ECO:0000259" key="1">
    <source>
        <dbReference type="Pfam" id="PF00535"/>
    </source>
</evidence>
<dbReference type="CDD" id="cd04179">
    <property type="entry name" value="DPM_DPG-synthase_like"/>
    <property type="match status" value="1"/>
</dbReference>
<feature type="domain" description="Glycosyltransferase 2-like" evidence="1">
    <location>
        <begin position="5"/>
        <end position="151"/>
    </location>
</feature>
<dbReference type="Pfam" id="PF00535">
    <property type="entry name" value="Glycos_transf_2"/>
    <property type="match status" value="1"/>
</dbReference>
<comment type="caution">
    <text evidence="2">The sequence shown here is derived from an EMBL/GenBank/DDBJ whole genome shotgun (WGS) entry which is preliminary data.</text>
</comment>
<keyword evidence="2" id="KW-0808">Transferase</keyword>
<gene>
    <name evidence="2" type="ORF">NITHO_140003</name>
</gene>
<evidence type="ECO:0000313" key="3">
    <source>
        <dbReference type="Proteomes" id="UP000004221"/>
    </source>
</evidence>
<dbReference type="Proteomes" id="UP000004221">
    <property type="component" value="Unassembled WGS sequence"/>
</dbReference>
<dbReference type="SUPFAM" id="SSF53448">
    <property type="entry name" value="Nucleotide-diphospho-sugar transferases"/>
    <property type="match status" value="1"/>
</dbReference>
<dbReference type="PANTHER" id="PTHR48090">
    <property type="entry name" value="UNDECAPRENYL-PHOSPHATE 4-DEOXY-4-FORMAMIDO-L-ARABINOSE TRANSFERASE-RELATED"/>
    <property type="match status" value="1"/>
</dbReference>
<dbReference type="InterPro" id="IPR029044">
    <property type="entry name" value="Nucleotide-diphossugar_trans"/>
</dbReference>
<protein>
    <submittedName>
        <fullName evidence="2">Glycosyl transferase family 2</fullName>
    </submittedName>
</protein>
<accession>I4ED59</accession>
<dbReference type="InterPro" id="IPR050256">
    <property type="entry name" value="Glycosyltransferase_2"/>
</dbReference>
<name>I4ED59_9BACT</name>